<keyword evidence="4" id="KW-0342">GTP-binding</keyword>
<dbReference type="GO" id="GO:0016020">
    <property type="term" value="C:membrane"/>
    <property type="evidence" value="ECO:0007669"/>
    <property type="project" value="UniProtKB-SubCell"/>
</dbReference>
<keyword evidence="9" id="KW-1185">Reference proteome</keyword>
<evidence type="ECO:0000313" key="8">
    <source>
        <dbReference type="EMBL" id="MBA8827406.1"/>
    </source>
</evidence>
<evidence type="ECO:0000256" key="1">
    <source>
        <dbReference type="ARBA" id="ARBA00004370"/>
    </source>
</evidence>
<dbReference type="SUPFAM" id="SSF52540">
    <property type="entry name" value="P-loop containing nucleoside triphosphate hydrolases"/>
    <property type="match status" value="1"/>
</dbReference>
<feature type="domain" description="Dynamin N-terminal" evidence="7">
    <location>
        <begin position="61"/>
        <end position="203"/>
    </location>
</feature>
<evidence type="ECO:0000256" key="3">
    <source>
        <dbReference type="ARBA" id="ARBA00022801"/>
    </source>
</evidence>
<keyword evidence="2" id="KW-0547">Nucleotide-binding</keyword>
<dbReference type="GO" id="GO:0005525">
    <property type="term" value="F:GTP binding"/>
    <property type="evidence" value="ECO:0007669"/>
    <property type="project" value="UniProtKB-KW"/>
</dbReference>
<dbReference type="RefSeq" id="WP_182546596.1">
    <property type="nucleotide sequence ID" value="NZ_JACGWZ010000008.1"/>
</dbReference>
<dbReference type="Pfam" id="PF00350">
    <property type="entry name" value="Dynamin_N"/>
    <property type="match status" value="1"/>
</dbReference>
<dbReference type="Gene3D" id="3.40.50.300">
    <property type="entry name" value="P-loop containing nucleotide triphosphate hydrolases"/>
    <property type="match status" value="1"/>
</dbReference>
<dbReference type="InterPro" id="IPR027094">
    <property type="entry name" value="Mitofusin_fam"/>
</dbReference>
<dbReference type="EMBL" id="JACGWZ010000008">
    <property type="protein sequence ID" value="MBA8827406.1"/>
    <property type="molecule type" value="Genomic_DNA"/>
</dbReference>
<comment type="caution">
    <text evidence="8">The sequence shown here is derived from an EMBL/GenBank/DDBJ whole genome shotgun (WGS) entry which is preliminary data.</text>
</comment>
<protein>
    <recommendedName>
        <fullName evidence="7">Dynamin N-terminal domain-containing protein</fullName>
    </recommendedName>
</protein>
<comment type="subcellular location">
    <subcellularLocation>
        <location evidence="1">Membrane</location>
    </subcellularLocation>
</comment>
<gene>
    <name evidence="8" type="ORF">FHX42_004802</name>
</gene>
<proteinExistence type="predicted"/>
<name>A0A839E497_9PSEU</name>
<evidence type="ECO:0000256" key="5">
    <source>
        <dbReference type="ARBA" id="ARBA00023136"/>
    </source>
</evidence>
<dbReference type="InterPro" id="IPR045063">
    <property type="entry name" value="Dynamin_N"/>
</dbReference>
<accession>A0A839E497</accession>
<dbReference type="AlphaFoldDB" id="A0A839E497"/>
<keyword evidence="3" id="KW-0378">Hydrolase</keyword>
<evidence type="ECO:0000259" key="7">
    <source>
        <dbReference type="Pfam" id="PF00350"/>
    </source>
</evidence>
<evidence type="ECO:0000256" key="4">
    <source>
        <dbReference type="ARBA" id="ARBA00023134"/>
    </source>
</evidence>
<dbReference type="GO" id="GO:0003924">
    <property type="term" value="F:GTPase activity"/>
    <property type="evidence" value="ECO:0007669"/>
    <property type="project" value="InterPro"/>
</dbReference>
<keyword evidence="5" id="KW-0472">Membrane</keyword>
<evidence type="ECO:0000256" key="6">
    <source>
        <dbReference type="SAM" id="MobiDB-lite"/>
    </source>
</evidence>
<reference evidence="8 9" key="1">
    <citation type="submission" date="2020-07" db="EMBL/GenBank/DDBJ databases">
        <title>Sequencing the genomes of 1000 actinobacteria strains.</title>
        <authorList>
            <person name="Klenk H.-P."/>
        </authorList>
    </citation>
    <scope>NUCLEOTIDE SEQUENCE [LARGE SCALE GENOMIC DNA]</scope>
    <source>
        <strain evidence="8 9">DSM 45975</strain>
    </source>
</reference>
<sequence>MSTPETRQAETRQAEPRQAPASLLQQARSLLIRTMTFYRDDPRTAGWLRERLERLDHPLRIAVTGRVKSGKSTLINALVGQQLAPSDAEERTHVTTVYQYGPEPRITVHTPHGATQNVPVTALDISTIRNLQRWRPDEVSRLVIEAPFPGLQAITLLETPGVSSSAVTETGRSALAQILSEADGVIYLTRYPHQTDLRFLESMHELRITRRAPINTILAISRADEAGSGGGDSVPAADKTARRYRDDPRVRTFAQYVLPVAGLLGQGAAELTTDEVAALTELARLDSRQLEELLLSADRFANNTFPETVPTETRLRLLERLGRFGVERAVGLVSEGTRELKKLRSALLDESRLNELHEAVYQQFVERQEALRARSVLMAVDMVLRANPRSGAQQLNGEFEHLLSNSHEWDELRLLSALRSGQVRFDKQDRESAERLLGAHGNQRQSRLGCTSDASEATLADAASSALTHWRELAANPMHDRLHHEATRTVLRSCERLIARQVQS</sequence>
<dbReference type="PANTHER" id="PTHR10465">
    <property type="entry name" value="TRANSMEMBRANE GTPASE FZO1"/>
    <property type="match status" value="1"/>
</dbReference>
<dbReference type="InterPro" id="IPR027417">
    <property type="entry name" value="P-loop_NTPase"/>
</dbReference>
<organism evidence="8 9">
    <name type="scientific">Halosaccharopolyspora lacisalsi</name>
    <dbReference type="NCBI Taxonomy" id="1000566"/>
    <lineage>
        <taxon>Bacteria</taxon>
        <taxon>Bacillati</taxon>
        <taxon>Actinomycetota</taxon>
        <taxon>Actinomycetes</taxon>
        <taxon>Pseudonocardiales</taxon>
        <taxon>Pseudonocardiaceae</taxon>
        <taxon>Halosaccharopolyspora</taxon>
    </lineage>
</organism>
<dbReference type="PANTHER" id="PTHR10465:SF0">
    <property type="entry name" value="SARCALUMENIN"/>
    <property type="match status" value="1"/>
</dbReference>
<dbReference type="Proteomes" id="UP000569329">
    <property type="component" value="Unassembled WGS sequence"/>
</dbReference>
<feature type="region of interest" description="Disordered" evidence="6">
    <location>
        <begin position="1"/>
        <end position="21"/>
    </location>
</feature>
<evidence type="ECO:0000256" key="2">
    <source>
        <dbReference type="ARBA" id="ARBA00022741"/>
    </source>
</evidence>
<evidence type="ECO:0000313" key="9">
    <source>
        <dbReference type="Proteomes" id="UP000569329"/>
    </source>
</evidence>